<evidence type="ECO:0000313" key="3">
    <source>
        <dbReference type="Proteomes" id="UP000317648"/>
    </source>
</evidence>
<proteinExistence type="predicted"/>
<sequence>MAVVLVTGGAGFIGSHLVDALVERGHEVKVFDNFSSGSRSNLAQVADRIEIIEGDLSDAQAVKAAVVGVNFIFHEGALASVPRSVEAPLDTHAACVTGTLNVLNEARQAGVQRVIYAGSSSAYGDFPAATNRESDFPGPLTPYGAAKLAGEFYCRVFHETYGLETITTRYFNVFGPRQDPDSPYSAVIPLFITKMLAGTRPTIFGDGQQSRDFTYIANVVHANMLAMEAKRAVGQTINVANGRTTSLLDLIAAINEMLGLQIQPQHDPPRVGDIRDSMADITIARRELGYEPQVDFHEGLQRSIEYYKSIIS</sequence>
<dbReference type="Gene3D" id="3.90.25.10">
    <property type="entry name" value="UDP-galactose 4-epimerase, domain 1"/>
    <property type="match status" value="1"/>
</dbReference>
<reference evidence="2 3" key="1">
    <citation type="submission" date="2019-02" db="EMBL/GenBank/DDBJ databases">
        <title>Deep-cultivation of Planctomycetes and their phenomic and genomic characterization uncovers novel biology.</title>
        <authorList>
            <person name="Wiegand S."/>
            <person name="Jogler M."/>
            <person name="Boedeker C."/>
            <person name="Pinto D."/>
            <person name="Vollmers J."/>
            <person name="Rivas-Marin E."/>
            <person name="Kohn T."/>
            <person name="Peeters S.H."/>
            <person name="Heuer A."/>
            <person name="Rast P."/>
            <person name="Oberbeckmann S."/>
            <person name="Bunk B."/>
            <person name="Jeske O."/>
            <person name="Meyerdierks A."/>
            <person name="Storesund J.E."/>
            <person name="Kallscheuer N."/>
            <person name="Luecker S."/>
            <person name="Lage O.M."/>
            <person name="Pohl T."/>
            <person name="Merkel B.J."/>
            <person name="Hornburger P."/>
            <person name="Mueller R.-W."/>
            <person name="Bruemmer F."/>
            <person name="Labrenz M."/>
            <person name="Spormann A.M."/>
            <person name="Op den Camp H."/>
            <person name="Overmann J."/>
            <person name="Amann R."/>
            <person name="Jetten M.S.M."/>
            <person name="Mascher T."/>
            <person name="Medema M.H."/>
            <person name="Devos D.P."/>
            <person name="Kaster A.-K."/>
            <person name="Ovreas L."/>
            <person name="Rohde M."/>
            <person name="Galperin M.Y."/>
            <person name="Jogler C."/>
        </authorList>
    </citation>
    <scope>NUCLEOTIDE SEQUENCE [LARGE SCALE GENOMIC DNA]</scope>
    <source>
        <strain evidence="2 3">Pla85_3_4</strain>
    </source>
</reference>
<dbReference type="EMBL" id="CP036433">
    <property type="protein sequence ID" value="QDU95217.1"/>
    <property type="molecule type" value="Genomic_DNA"/>
</dbReference>
<protein>
    <submittedName>
        <fullName evidence="2">UDP-glucose 4-epimerase</fullName>
        <ecNumber evidence="2">5.1.3.2</ecNumber>
    </submittedName>
</protein>
<dbReference type="InterPro" id="IPR036291">
    <property type="entry name" value="NAD(P)-bd_dom_sf"/>
</dbReference>
<dbReference type="CDD" id="cd05256">
    <property type="entry name" value="UDP_AE_SDR_e"/>
    <property type="match status" value="1"/>
</dbReference>
<dbReference type="Pfam" id="PF01370">
    <property type="entry name" value="Epimerase"/>
    <property type="match status" value="1"/>
</dbReference>
<feature type="domain" description="NAD-dependent epimerase/dehydratase" evidence="1">
    <location>
        <begin position="4"/>
        <end position="240"/>
    </location>
</feature>
<dbReference type="Proteomes" id="UP000317648">
    <property type="component" value="Chromosome"/>
</dbReference>
<evidence type="ECO:0000313" key="2">
    <source>
        <dbReference type="EMBL" id="QDU95217.1"/>
    </source>
</evidence>
<keyword evidence="3" id="KW-1185">Reference proteome</keyword>
<dbReference type="PANTHER" id="PTHR43245:SF13">
    <property type="entry name" value="UDP-D-APIOSE_UDP-D-XYLOSE SYNTHASE 2"/>
    <property type="match status" value="1"/>
</dbReference>
<dbReference type="GO" id="GO:0003978">
    <property type="term" value="F:UDP-glucose 4-epimerase activity"/>
    <property type="evidence" value="ECO:0007669"/>
    <property type="project" value="UniProtKB-EC"/>
</dbReference>
<keyword evidence="2" id="KW-0413">Isomerase</keyword>
<dbReference type="RefSeq" id="WP_145053984.1">
    <property type="nucleotide sequence ID" value="NZ_CP036433.1"/>
</dbReference>
<organism evidence="2 3">
    <name type="scientific">Lignipirellula cremea</name>
    <dbReference type="NCBI Taxonomy" id="2528010"/>
    <lineage>
        <taxon>Bacteria</taxon>
        <taxon>Pseudomonadati</taxon>
        <taxon>Planctomycetota</taxon>
        <taxon>Planctomycetia</taxon>
        <taxon>Pirellulales</taxon>
        <taxon>Pirellulaceae</taxon>
        <taxon>Lignipirellula</taxon>
    </lineage>
</organism>
<dbReference type="AlphaFoldDB" id="A0A518DTQ4"/>
<dbReference type="EC" id="5.1.3.2" evidence="2"/>
<evidence type="ECO:0000259" key="1">
    <source>
        <dbReference type="Pfam" id="PF01370"/>
    </source>
</evidence>
<dbReference type="KEGG" id="lcre:Pla8534_30320"/>
<dbReference type="InterPro" id="IPR001509">
    <property type="entry name" value="Epimerase_deHydtase"/>
</dbReference>
<dbReference type="Gene3D" id="3.40.50.720">
    <property type="entry name" value="NAD(P)-binding Rossmann-like Domain"/>
    <property type="match status" value="1"/>
</dbReference>
<dbReference type="PANTHER" id="PTHR43245">
    <property type="entry name" value="BIFUNCTIONAL POLYMYXIN RESISTANCE PROTEIN ARNA"/>
    <property type="match status" value="1"/>
</dbReference>
<gene>
    <name evidence="2" type="ORF">Pla8534_30320</name>
</gene>
<dbReference type="PRINTS" id="PR01713">
    <property type="entry name" value="NUCEPIMERASE"/>
</dbReference>
<name>A0A518DTQ4_9BACT</name>
<dbReference type="InterPro" id="IPR050177">
    <property type="entry name" value="Lipid_A_modif_metabolic_enz"/>
</dbReference>
<dbReference type="SUPFAM" id="SSF51735">
    <property type="entry name" value="NAD(P)-binding Rossmann-fold domains"/>
    <property type="match status" value="1"/>
</dbReference>
<accession>A0A518DTQ4</accession>
<dbReference type="OrthoDB" id="258549at2"/>